<protein>
    <submittedName>
        <fullName evidence="2">GNAT family N-acetyltransferase</fullName>
    </submittedName>
</protein>
<keyword evidence="3" id="KW-1185">Reference proteome</keyword>
<organism evidence="2 3">
    <name type="scientific">Rhodomicrobium udaipurense</name>
    <dbReference type="NCBI Taxonomy" id="1202716"/>
    <lineage>
        <taxon>Bacteria</taxon>
        <taxon>Pseudomonadati</taxon>
        <taxon>Pseudomonadota</taxon>
        <taxon>Alphaproteobacteria</taxon>
        <taxon>Hyphomicrobiales</taxon>
        <taxon>Hyphomicrobiaceae</taxon>
        <taxon>Rhodomicrobium</taxon>
    </lineage>
</organism>
<evidence type="ECO:0000259" key="1">
    <source>
        <dbReference type="PROSITE" id="PS51186"/>
    </source>
</evidence>
<dbReference type="CDD" id="cd04301">
    <property type="entry name" value="NAT_SF"/>
    <property type="match status" value="1"/>
</dbReference>
<proteinExistence type="predicted"/>
<dbReference type="SUPFAM" id="SSF55729">
    <property type="entry name" value="Acyl-CoA N-acyltransferases (Nat)"/>
    <property type="match status" value="1"/>
</dbReference>
<name>A0A8I1KJH8_9HYPH</name>
<reference evidence="2 3" key="1">
    <citation type="submission" date="2020-12" db="EMBL/GenBank/DDBJ databases">
        <title>Revised draft genomes of Rhodomicrobium vannielii ATCC 17100 and Rhodomicrobium udaipurense JA643.</title>
        <authorList>
            <person name="Conners E.M."/>
            <person name="Davenport E.J."/>
            <person name="Bose A."/>
        </authorList>
    </citation>
    <scope>NUCLEOTIDE SEQUENCE [LARGE SCALE GENOMIC DNA]</scope>
    <source>
        <strain evidence="2 3">JA643</strain>
    </source>
</reference>
<keyword evidence="2" id="KW-0808">Transferase</keyword>
<dbReference type="InterPro" id="IPR000182">
    <property type="entry name" value="GNAT_dom"/>
</dbReference>
<evidence type="ECO:0000313" key="3">
    <source>
        <dbReference type="Proteomes" id="UP000623250"/>
    </source>
</evidence>
<evidence type="ECO:0000313" key="2">
    <source>
        <dbReference type="EMBL" id="MBJ7542904.1"/>
    </source>
</evidence>
<dbReference type="GO" id="GO:0016747">
    <property type="term" value="F:acyltransferase activity, transferring groups other than amino-acyl groups"/>
    <property type="evidence" value="ECO:0007669"/>
    <property type="project" value="InterPro"/>
</dbReference>
<accession>A0A8I1KJH8</accession>
<comment type="caution">
    <text evidence="2">The sequence shown here is derived from an EMBL/GenBank/DDBJ whole genome shotgun (WGS) entry which is preliminary data.</text>
</comment>
<dbReference type="InterPro" id="IPR016181">
    <property type="entry name" value="Acyl_CoA_acyltransferase"/>
</dbReference>
<dbReference type="Proteomes" id="UP000623250">
    <property type="component" value="Unassembled WGS sequence"/>
</dbReference>
<dbReference type="Pfam" id="PF00583">
    <property type="entry name" value="Acetyltransf_1"/>
    <property type="match status" value="1"/>
</dbReference>
<dbReference type="EMBL" id="JAEMUK010000009">
    <property type="protein sequence ID" value="MBJ7542904.1"/>
    <property type="molecule type" value="Genomic_DNA"/>
</dbReference>
<sequence>MEFAVLARGDEDRLEQLIAIYRASIARAEQKPEWMVREMLGDSSRRLLVALDDRRVIAFAICYFAPDDAFWLLEYLAVDSNIRSGGVGGRTYDAVRSLATEVAPDAPCLLEVDAPHADAPDTDDAWRRLRFYQRFGCRRVEGIKYVLPFGRPGEVPPMWLLVDGLEGQESVSAETVAAWLRGVYAGVYAQAADHPLIAAMMQPLEGKGAVRLTAL</sequence>
<dbReference type="PROSITE" id="PS51186">
    <property type="entry name" value="GNAT"/>
    <property type="match status" value="1"/>
</dbReference>
<dbReference type="RefSeq" id="WP_037238619.1">
    <property type="nucleotide sequence ID" value="NZ_JAEMUK010000009.1"/>
</dbReference>
<feature type="domain" description="N-acetyltransferase" evidence="1">
    <location>
        <begin position="4"/>
        <end position="163"/>
    </location>
</feature>
<gene>
    <name evidence="2" type="ORF">JDN41_04960</name>
</gene>
<dbReference type="AlphaFoldDB" id="A0A8I1KJH8"/>
<dbReference type="Gene3D" id="3.40.630.30">
    <property type="match status" value="1"/>
</dbReference>